<dbReference type="Gene3D" id="1.10.287.620">
    <property type="entry name" value="Helix Hairpins"/>
    <property type="match status" value="1"/>
</dbReference>
<keyword evidence="2" id="KW-1003">Cell membrane</keyword>
<gene>
    <name evidence="9" type="ORF">IAA53_02755</name>
</gene>
<feature type="transmembrane region" description="Helical" evidence="7">
    <location>
        <begin position="783"/>
        <end position="806"/>
    </location>
</feature>
<evidence type="ECO:0000256" key="4">
    <source>
        <dbReference type="ARBA" id="ARBA00022989"/>
    </source>
</evidence>
<dbReference type="InterPro" id="IPR003838">
    <property type="entry name" value="ABC3_permease_C"/>
</dbReference>
<dbReference type="InterPro" id="IPR038766">
    <property type="entry name" value="Membrane_comp_ABC_pdt"/>
</dbReference>
<reference evidence="9" key="1">
    <citation type="submission" date="2020-10" db="EMBL/GenBank/DDBJ databases">
        <authorList>
            <person name="Gilroy R."/>
        </authorList>
    </citation>
    <scope>NUCLEOTIDE SEQUENCE</scope>
    <source>
        <strain evidence="9">ChiBcec15-4380</strain>
    </source>
</reference>
<dbReference type="PANTHER" id="PTHR30287">
    <property type="entry name" value="MEMBRANE COMPONENT OF PREDICTED ABC SUPERFAMILY METABOLITE UPTAKE TRANSPORTER"/>
    <property type="match status" value="1"/>
</dbReference>
<evidence type="ECO:0000256" key="1">
    <source>
        <dbReference type="ARBA" id="ARBA00004651"/>
    </source>
</evidence>
<keyword evidence="4 7" id="KW-1133">Transmembrane helix</keyword>
<dbReference type="EMBL" id="DVHE01000019">
    <property type="protein sequence ID" value="HIR50199.1"/>
    <property type="molecule type" value="Genomic_DNA"/>
</dbReference>
<evidence type="ECO:0000256" key="7">
    <source>
        <dbReference type="SAM" id="Phobius"/>
    </source>
</evidence>
<feature type="coiled-coil region" evidence="6">
    <location>
        <begin position="270"/>
        <end position="297"/>
    </location>
</feature>
<feature type="domain" description="ABC3 transporter permease C-terminal" evidence="8">
    <location>
        <begin position="1086"/>
        <end position="1199"/>
    </location>
</feature>
<feature type="transmembrane region" description="Helical" evidence="7">
    <location>
        <begin position="1174"/>
        <end position="1195"/>
    </location>
</feature>
<accession>A0A9D1IWG8</accession>
<feature type="transmembrane region" description="Helical" evidence="7">
    <location>
        <begin position="20"/>
        <end position="40"/>
    </location>
</feature>
<feature type="transmembrane region" description="Helical" evidence="7">
    <location>
        <begin position="736"/>
        <end position="763"/>
    </location>
</feature>
<organism evidence="9 10">
    <name type="scientific">Candidatus Avoscillospira avicola</name>
    <dbReference type="NCBI Taxonomy" id="2840706"/>
    <lineage>
        <taxon>Bacteria</taxon>
        <taxon>Bacillati</taxon>
        <taxon>Bacillota</taxon>
        <taxon>Clostridia</taxon>
        <taxon>Eubacteriales</taxon>
        <taxon>Oscillospiraceae</taxon>
        <taxon>Oscillospiraceae incertae sedis</taxon>
        <taxon>Candidatus Avoscillospira</taxon>
    </lineage>
</organism>
<name>A0A9D1IWG8_9FIRM</name>
<evidence type="ECO:0000313" key="9">
    <source>
        <dbReference type="EMBL" id="HIR50199.1"/>
    </source>
</evidence>
<feature type="coiled-coil region" evidence="6">
    <location>
        <begin position="440"/>
        <end position="509"/>
    </location>
</feature>
<feature type="transmembrane region" description="Helical" evidence="7">
    <location>
        <begin position="1080"/>
        <end position="1103"/>
    </location>
</feature>
<dbReference type="Proteomes" id="UP000824239">
    <property type="component" value="Unassembled WGS sequence"/>
</dbReference>
<dbReference type="PANTHER" id="PTHR30287:SF1">
    <property type="entry name" value="INNER MEMBRANE PROTEIN"/>
    <property type="match status" value="1"/>
</dbReference>
<evidence type="ECO:0000313" key="10">
    <source>
        <dbReference type="Proteomes" id="UP000824239"/>
    </source>
</evidence>
<sequence>MVIRGSAWGKNNRRGLFKTLGRFLAILAIVALGVGFFTGLRLARPAMAKTGADYLRETNFFDFELRSTLGFTGEDVAYFAGLDGIAAAEGSLNEDLLTTCREQQVVFSTHQLLDEINQVVLSAGRMPQAANECLGDDRFFTEADLGTVFQVENDDEDAAFSQQSYTLVGLCNSPQYLNSQRGSTALGDGSVAAFLFLPAAGYDAAYYSAIYVKLDENADAFTDAYEARSDQWETPLKDQVALRGALRQAELISDAEAELSDGWAEYEDGLQEYEDGKLEAEQELSDGKQELSDALQELQDGEADYAEGVETLEALREDPLSNEELADARQELDDGWAAYYDGLREYNDGLQEYEDAVAENQPKLDDAKVELDKAKQELDDGEAEYAEGLETYEKLVENPLSNEEMAEARRELDIGWSQYREGLAQYEAGLAEYEAGKAQLDAYGAQLEDERTELEQAEASGALTGEALEAAWAQYNSAYEAYQTQVEAAEAAKAELDASKAQLDEAYATLQRGEAAYDEGYQVAVERGKEELDKARQELDDGWKEYNEGLQAYNDGVKELADAKQELADGKQELDDAYADLTQGEADYKSGYEDALAEGEQELADARKELDDGWAEYKDGLKDYEEGKLEAEQELADAKQELDDALVELQDGEAELDNLRDPSYYALPRTTNTGYANFDSDTSIVEGLAAIFPVFFFLVAALVCSSTMTRMVEEQRTENGTLKALGYSDQKIVGRYIFYAGLAAVSGSLLGFGLGSWLFPLVIWHAYQIIYRFGEITYVFDPVLGLVSLAVALLCSVGAALAAAYSEMRKMPAILMRPKAPKAGKRIFLERVTVLWRRMSFLQKVSARNVFRYKKRLVMMLLGVGGCLALLLAGLGLRDSVANVAEDQYSAITLYDYTITFDQDQTAEQQETFREETAQDLSHLAFAAVETVDVFTQNGVSSVSVVASDDADITSLFGLSHNGRSVAWPEGDGAVVSDKLLRLAGISVGDSLTVELGDGTVVEIPVTGVFENYVNHYILLTGRGFETYMGKAPAYSTAYASTESEAVSAVAARLNQRSHVSNVSLSRDFQNMIADTMESLNAVIALVVGCALALSFVVSYNLININITERVREIATIKVLGFYQWETYSYVFREGLILTCLGCVAGIPVGIWLHRFVMERIQVDMVSFRVRISPWSYLLALALTILITLVADALVMRKIDKIDMAESLKSVE</sequence>
<reference evidence="9" key="2">
    <citation type="journal article" date="2021" name="PeerJ">
        <title>Extensive microbial diversity within the chicken gut microbiome revealed by metagenomics and culture.</title>
        <authorList>
            <person name="Gilroy R."/>
            <person name="Ravi A."/>
            <person name="Getino M."/>
            <person name="Pursley I."/>
            <person name="Horton D.L."/>
            <person name="Alikhan N.F."/>
            <person name="Baker D."/>
            <person name="Gharbi K."/>
            <person name="Hall N."/>
            <person name="Watson M."/>
            <person name="Adriaenssens E.M."/>
            <person name="Foster-Nyarko E."/>
            <person name="Jarju S."/>
            <person name="Secka A."/>
            <person name="Antonio M."/>
            <person name="Oren A."/>
            <person name="Chaudhuri R.R."/>
            <person name="La Ragione R."/>
            <person name="Hildebrand F."/>
            <person name="Pallen M.J."/>
        </authorList>
    </citation>
    <scope>NUCLEOTIDE SEQUENCE</scope>
    <source>
        <strain evidence="9">ChiBcec15-4380</strain>
    </source>
</reference>
<dbReference type="Pfam" id="PF02687">
    <property type="entry name" value="FtsX"/>
    <property type="match status" value="2"/>
</dbReference>
<keyword evidence="5 7" id="KW-0472">Membrane</keyword>
<evidence type="ECO:0000259" key="8">
    <source>
        <dbReference type="Pfam" id="PF02687"/>
    </source>
</evidence>
<dbReference type="AlphaFoldDB" id="A0A9D1IWG8"/>
<keyword evidence="6" id="KW-0175">Coiled coil</keyword>
<feature type="domain" description="ABC3 transporter permease C-terminal" evidence="8">
    <location>
        <begin position="691"/>
        <end position="806"/>
    </location>
</feature>
<feature type="transmembrane region" description="Helical" evidence="7">
    <location>
        <begin position="687"/>
        <end position="708"/>
    </location>
</feature>
<protein>
    <submittedName>
        <fullName evidence="9">FtsX-like permease family protein</fullName>
    </submittedName>
</protein>
<evidence type="ECO:0000256" key="2">
    <source>
        <dbReference type="ARBA" id="ARBA00022475"/>
    </source>
</evidence>
<feature type="coiled-coil region" evidence="6">
    <location>
        <begin position="364"/>
        <end position="391"/>
    </location>
</feature>
<keyword evidence="3 7" id="KW-0812">Transmembrane</keyword>
<evidence type="ECO:0000256" key="6">
    <source>
        <dbReference type="SAM" id="Coils"/>
    </source>
</evidence>
<proteinExistence type="predicted"/>
<feature type="transmembrane region" description="Helical" evidence="7">
    <location>
        <begin position="1135"/>
        <end position="1154"/>
    </location>
</feature>
<feature type="coiled-coil region" evidence="6">
    <location>
        <begin position="560"/>
        <end position="655"/>
    </location>
</feature>
<evidence type="ECO:0000256" key="5">
    <source>
        <dbReference type="ARBA" id="ARBA00023136"/>
    </source>
</evidence>
<comment type="subcellular location">
    <subcellularLocation>
        <location evidence="1">Cell membrane</location>
        <topology evidence="1">Multi-pass membrane protein</topology>
    </subcellularLocation>
</comment>
<comment type="caution">
    <text evidence="9">The sequence shown here is derived from an EMBL/GenBank/DDBJ whole genome shotgun (WGS) entry which is preliminary data.</text>
</comment>
<evidence type="ECO:0000256" key="3">
    <source>
        <dbReference type="ARBA" id="ARBA00022692"/>
    </source>
</evidence>
<feature type="transmembrane region" description="Helical" evidence="7">
    <location>
        <begin position="857"/>
        <end position="877"/>
    </location>
</feature>
<dbReference type="GO" id="GO:0005886">
    <property type="term" value="C:plasma membrane"/>
    <property type="evidence" value="ECO:0007669"/>
    <property type="project" value="UniProtKB-SubCell"/>
</dbReference>